<protein>
    <submittedName>
        <fullName evidence="1">Uncharacterized protein</fullName>
    </submittedName>
</protein>
<name>A0A2P2DWZ6_9LEPT</name>
<accession>A0A2P2DWZ6</accession>
<evidence type="ECO:0000313" key="1">
    <source>
        <dbReference type="EMBL" id="GBF49100.1"/>
    </source>
</evidence>
<comment type="caution">
    <text evidence="1">The sequence shown here is derived from an EMBL/GenBank/DDBJ whole genome shotgun (WGS) entry which is preliminary data.</text>
</comment>
<dbReference type="OrthoDB" id="334462at2"/>
<keyword evidence="2" id="KW-1185">Reference proteome</keyword>
<evidence type="ECO:0000313" key="2">
    <source>
        <dbReference type="Proteomes" id="UP000245133"/>
    </source>
</evidence>
<proteinExistence type="predicted"/>
<dbReference type="Proteomes" id="UP000245133">
    <property type="component" value="Unassembled WGS sequence"/>
</dbReference>
<gene>
    <name evidence="1" type="ORF">LPTSP4_06100</name>
</gene>
<dbReference type="EMBL" id="BFBB01000002">
    <property type="protein sequence ID" value="GBF49100.1"/>
    <property type="molecule type" value="Genomic_DNA"/>
</dbReference>
<organism evidence="1 2">
    <name type="scientific">Leptospira ryugenii</name>
    <dbReference type="NCBI Taxonomy" id="1917863"/>
    <lineage>
        <taxon>Bacteria</taxon>
        <taxon>Pseudomonadati</taxon>
        <taxon>Spirochaetota</taxon>
        <taxon>Spirochaetia</taxon>
        <taxon>Leptospirales</taxon>
        <taxon>Leptospiraceae</taxon>
        <taxon>Leptospira</taxon>
    </lineage>
</organism>
<reference evidence="1 2" key="1">
    <citation type="submission" date="2018-02" db="EMBL/GenBank/DDBJ databases">
        <title>Novel Leptospira species isolated from soil and water in Japan.</title>
        <authorList>
            <person name="Nakao R."/>
            <person name="Masuzawa T."/>
        </authorList>
    </citation>
    <scope>NUCLEOTIDE SEQUENCE [LARGE SCALE GENOMIC DNA]</scope>
    <source>
        <strain evidence="1 2">YH101</strain>
    </source>
</reference>
<dbReference type="RefSeq" id="WP_108973589.1">
    <property type="nucleotide sequence ID" value="NZ_BFBB01000002.1"/>
</dbReference>
<dbReference type="AlphaFoldDB" id="A0A2P2DWZ6"/>
<sequence>MNTINSKIKGFSFLFCIAFYLNCQLTENGELKVIKIEFCDNFNNQLECTEKKKAKDWLSIPRTKLGKESENWENLGNYLYFHVRETPGILLHFSRNLTAEESKQFKGNFKAYLGINGYEEKMEGLEIGTSNIASFHYLGSLLKDWMRKKGIAKEKVNFDLINPLLLQYRYELPDGTGQSLQRELYLNWSDGDFPK</sequence>